<keyword evidence="6" id="KW-1185">Reference proteome</keyword>
<dbReference type="InterPro" id="IPR019826">
    <property type="entry name" value="Carboxylesterase_B_AS"/>
</dbReference>
<dbReference type="PROSITE" id="PS00941">
    <property type="entry name" value="CARBOXYLESTERASE_B_2"/>
    <property type="match status" value="1"/>
</dbReference>
<organism evidence="5 6">
    <name type="scientific">Halopseudomonas yangmingensis</name>
    <dbReference type="NCBI Taxonomy" id="1720063"/>
    <lineage>
        <taxon>Bacteria</taxon>
        <taxon>Pseudomonadati</taxon>
        <taxon>Pseudomonadota</taxon>
        <taxon>Gammaproteobacteria</taxon>
        <taxon>Pseudomonadales</taxon>
        <taxon>Pseudomonadaceae</taxon>
        <taxon>Halopseudomonas</taxon>
    </lineage>
</organism>
<evidence type="ECO:0000256" key="1">
    <source>
        <dbReference type="ARBA" id="ARBA00005964"/>
    </source>
</evidence>
<evidence type="ECO:0000313" key="5">
    <source>
        <dbReference type="EMBL" id="SFM60329.1"/>
    </source>
</evidence>
<comment type="similarity">
    <text evidence="1 3">Belongs to the type-B carboxylesterase/lipase family.</text>
</comment>
<proteinExistence type="inferred from homology"/>
<accession>A0A1I4S787</accession>
<dbReference type="PROSITE" id="PS00122">
    <property type="entry name" value="CARBOXYLESTERASE_B_1"/>
    <property type="match status" value="1"/>
</dbReference>
<sequence length="571" mass="60887">MHAKPNAQGMLLKSLTASILAITLSGCLSSGGSSSKAEEPVPVNPLAISTSEGEVRGITLDGMRVFRGIPYAAAPVDGLRFAPPTPPAERSAPLVLDEKFGDACLQSSTTGAISGSEDCLYLNVYTPENAKDLPVMVWIHGGAFVMGDGGGEYDPTRLVEKDVIVVTLNYRLGNLGFLAHPGLESDGGNFGLMDQQQAMRWVQQNIGNFGGDPANVTLFGESAGGHSVMSHIVSPRAKTENLFQRAIVQSGSYAPFQQPKALAQFNGVQVANTVGCSDPASAASCLRALDPLVILAAQGSQSLPAVDPDSDLLPKSITDALAAGEFNTELDIMIGSNQDEGTLFVALDEISNGLQSLEARGEAAYRQEVADFFTPYQALVPFDEVQIADDYLARFSSKDQPYSLAMSAIWTDFMFACNSYVHASTFAANGLQTWKYWFRDENAPWTLVPPAIPVAPGVFVPLSFPQGATHAGEIPYVLYDADLMRERYTGTDQEIDDLAETMVDYWTSFAKDGNPNPSNGVPAAWNAFAGPLGPIQQLDVSDSGVKSDSAVAAGGFLGYHNCSYWANPPRK</sequence>
<dbReference type="InterPro" id="IPR019819">
    <property type="entry name" value="Carboxylesterase_B_CS"/>
</dbReference>
<dbReference type="SUPFAM" id="SSF53474">
    <property type="entry name" value="alpha/beta-Hydrolases"/>
    <property type="match status" value="1"/>
</dbReference>
<dbReference type="RefSeq" id="WP_093476028.1">
    <property type="nucleotide sequence ID" value="NZ_FOUI01000009.1"/>
</dbReference>
<dbReference type="PROSITE" id="PS51257">
    <property type="entry name" value="PROKAR_LIPOPROTEIN"/>
    <property type="match status" value="1"/>
</dbReference>
<dbReference type="EMBL" id="FOUI01000009">
    <property type="protein sequence ID" value="SFM60329.1"/>
    <property type="molecule type" value="Genomic_DNA"/>
</dbReference>
<name>A0A1I4S787_9GAMM</name>
<evidence type="ECO:0000256" key="2">
    <source>
        <dbReference type="ARBA" id="ARBA00022801"/>
    </source>
</evidence>
<dbReference type="Proteomes" id="UP000243629">
    <property type="component" value="Unassembled WGS sequence"/>
</dbReference>
<evidence type="ECO:0000259" key="4">
    <source>
        <dbReference type="Pfam" id="PF00135"/>
    </source>
</evidence>
<dbReference type="GO" id="GO:0016787">
    <property type="term" value="F:hydrolase activity"/>
    <property type="evidence" value="ECO:0007669"/>
    <property type="project" value="UniProtKB-KW"/>
</dbReference>
<dbReference type="InterPro" id="IPR002018">
    <property type="entry name" value="CarbesteraseB"/>
</dbReference>
<dbReference type="Pfam" id="PF00135">
    <property type="entry name" value="COesterase"/>
    <property type="match status" value="1"/>
</dbReference>
<dbReference type="EC" id="3.1.1.-" evidence="3"/>
<dbReference type="OrthoDB" id="9775851at2"/>
<dbReference type="InterPro" id="IPR050309">
    <property type="entry name" value="Type-B_Carboxylest/Lipase"/>
</dbReference>
<dbReference type="Gene3D" id="3.40.50.1820">
    <property type="entry name" value="alpha/beta hydrolase"/>
    <property type="match status" value="1"/>
</dbReference>
<keyword evidence="2 3" id="KW-0378">Hydrolase</keyword>
<evidence type="ECO:0000256" key="3">
    <source>
        <dbReference type="RuleBase" id="RU361235"/>
    </source>
</evidence>
<protein>
    <recommendedName>
        <fullName evidence="3">Carboxylic ester hydrolase</fullName>
        <ecNumber evidence="3">3.1.1.-</ecNumber>
    </recommendedName>
</protein>
<feature type="domain" description="Carboxylesterase type B" evidence="4">
    <location>
        <begin position="47"/>
        <end position="529"/>
    </location>
</feature>
<dbReference type="STRING" id="1720063.SAMN05216217_10939"/>
<gene>
    <name evidence="5" type="ORF">SAMN05216217_10939</name>
</gene>
<dbReference type="PANTHER" id="PTHR11559">
    <property type="entry name" value="CARBOXYLESTERASE"/>
    <property type="match status" value="1"/>
</dbReference>
<dbReference type="InterPro" id="IPR029058">
    <property type="entry name" value="AB_hydrolase_fold"/>
</dbReference>
<dbReference type="AlphaFoldDB" id="A0A1I4S787"/>
<evidence type="ECO:0000313" key="6">
    <source>
        <dbReference type="Proteomes" id="UP000243629"/>
    </source>
</evidence>
<reference evidence="6" key="1">
    <citation type="submission" date="2016-10" db="EMBL/GenBank/DDBJ databases">
        <authorList>
            <person name="Varghese N."/>
            <person name="Submissions S."/>
        </authorList>
    </citation>
    <scope>NUCLEOTIDE SEQUENCE [LARGE SCALE GENOMIC DNA]</scope>
    <source>
        <strain evidence="6">DSM 24213</strain>
    </source>
</reference>